<accession>A0A1H7SJW4</accession>
<dbReference type="InterPro" id="IPR047789">
    <property type="entry name" value="CU044_5270-like"/>
</dbReference>
<protein>
    <recommendedName>
        <fullName evidence="4">CU044_5270 family protein</fullName>
    </recommendedName>
</protein>
<evidence type="ECO:0000313" key="3">
    <source>
        <dbReference type="Proteomes" id="UP000183015"/>
    </source>
</evidence>
<dbReference type="AlphaFoldDB" id="A0A1H7SJW4"/>
<dbReference type="EMBL" id="FOAZ01000012">
    <property type="protein sequence ID" value="SEL72971.1"/>
    <property type="molecule type" value="Genomic_DNA"/>
</dbReference>
<dbReference type="OrthoDB" id="3387554at2"/>
<dbReference type="eggNOG" id="ENOG5033NHJ">
    <property type="taxonomic scope" value="Bacteria"/>
</dbReference>
<dbReference type="RefSeq" id="WP_042453391.1">
    <property type="nucleotide sequence ID" value="NZ_BBPN01000028.1"/>
</dbReference>
<reference evidence="3" key="1">
    <citation type="submission" date="2016-10" db="EMBL/GenBank/DDBJ databases">
        <authorList>
            <person name="Varghese N."/>
        </authorList>
    </citation>
    <scope>NUCLEOTIDE SEQUENCE [LARGE SCALE GENOMIC DNA]</scope>
    <source>
        <strain evidence="3">DSM 45096 / BCRC 16803 / CGMCC 4.1857 / CIP 109030 / JCM 12277 / KCTC 19219 / NBRC 100920 / 33214</strain>
    </source>
</reference>
<dbReference type="STRING" id="235985.SAMN05414137_11263"/>
<organism evidence="2 3">
    <name type="scientific">Streptacidiphilus jiangxiensis</name>
    <dbReference type="NCBI Taxonomy" id="235985"/>
    <lineage>
        <taxon>Bacteria</taxon>
        <taxon>Bacillati</taxon>
        <taxon>Actinomycetota</taxon>
        <taxon>Actinomycetes</taxon>
        <taxon>Kitasatosporales</taxon>
        <taxon>Streptomycetaceae</taxon>
        <taxon>Streptacidiphilus</taxon>
    </lineage>
</organism>
<feature type="compositionally biased region" description="Polar residues" evidence="1">
    <location>
        <begin position="92"/>
        <end position="109"/>
    </location>
</feature>
<sequence>MSAPPPSREPLPAPGDPLLPAHRHVLLREHLMREIESQSAAPAPARRRPVRRFVLTTVAAAAAAALVTVLSIDGRPVGGHPLGAAPPVSPGHTVSSPSPAQSRPSDSHTQAVALLEQVADVASVQSLPAVRDDQFVYSDRIWAVQDDKHPGGPLSRPHRVQAWYSADGSRPGLEIAFGQRSTVPPPPLPGFHMPTYTFLASLPTDPKALLAQIYAQPSGDEPRDAAALDSITFMLFETMPPPKLAAGLYRAAAMIPGITAQPERVDPTTGRHVIGLSWRAADDGVMTSWLFDSDRKTFLGYEQVQGPSDHPVEKQGFVFEYLAVLDRAIVDRPGQLP</sequence>
<keyword evidence="3" id="KW-1185">Reference proteome</keyword>
<evidence type="ECO:0000313" key="2">
    <source>
        <dbReference type="EMBL" id="SEL72971.1"/>
    </source>
</evidence>
<feature type="region of interest" description="Disordered" evidence="1">
    <location>
        <begin position="81"/>
        <end position="109"/>
    </location>
</feature>
<name>A0A1H7SJW4_STRJI</name>
<dbReference type="NCBIfam" id="NF038083">
    <property type="entry name" value="CU044_5270_fam"/>
    <property type="match status" value="1"/>
</dbReference>
<evidence type="ECO:0008006" key="4">
    <source>
        <dbReference type="Google" id="ProtNLM"/>
    </source>
</evidence>
<evidence type="ECO:0000256" key="1">
    <source>
        <dbReference type="SAM" id="MobiDB-lite"/>
    </source>
</evidence>
<gene>
    <name evidence="2" type="ORF">SAMN05414137_11263</name>
</gene>
<proteinExistence type="predicted"/>
<dbReference type="Proteomes" id="UP000183015">
    <property type="component" value="Unassembled WGS sequence"/>
</dbReference>